<evidence type="ECO:0000256" key="1">
    <source>
        <dbReference type="SAM" id="Phobius"/>
    </source>
</evidence>
<evidence type="ECO:0000313" key="4">
    <source>
        <dbReference type="Proteomes" id="UP000661607"/>
    </source>
</evidence>
<dbReference type="Pfam" id="PF18075">
    <property type="entry name" value="FtsX_ECD"/>
    <property type="match status" value="1"/>
</dbReference>
<dbReference type="RefSeq" id="WP_192778623.1">
    <property type="nucleotide sequence ID" value="NZ_BAAASY010000008.1"/>
</dbReference>
<accession>A0ABR9KQ93</accession>
<evidence type="ECO:0000259" key="2">
    <source>
        <dbReference type="Pfam" id="PF18075"/>
    </source>
</evidence>
<feature type="domain" description="FtsX extracellular" evidence="2">
    <location>
        <begin position="85"/>
        <end position="184"/>
    </location>
</feature>
<organism evidence="3 4">
    <name type="scientific">Nonomuraea africana</name>
    <dbReference type="NCBI Taxonomy" id="46171"/>
    <lineage>
        <taxon>Bacteria</taxon>
        <taxon>Bacillati</taxon>
        <taxon>Actinomycetota</taxon>
        <taxon>Actinomycetes</taxon>
        <taxon>Streptosporangiales</taxon>
        <taxon>Streptosporangiaceae</taxon>
        <taxon>Nonomuraea</taxon>
    </lineage>
</organism>
<dbReference type="EMBL" id="JADBEF010000001">
    <property type="protein sequence ID" value="MBE1564201.1"/>
    <property type="molecule type" value="Genomic_DNA"/>
</dbReference>
<keyword evidence="1" id="KW-0472">Membrane</keyword>
<keyword evidence="4" id="KW-1185">Reference proteome</keyword>
<protein>
    <recommendedName>
        <fullName evidence="2">FtsX extracellular domain-containing protein</fullName>
    </recommendedName>
</protein>
<keyword evidence="1" id="KW-1133">Transmembrane helix</keyword>
<gene>
    <name evidence="3" type="ORF">H4W81_006980</name>
</gene>
<name>A0ABR9KQ93_9ACTN</name>
<dbReference type="Gene3D" id="3.30.70.3040">
    <property type="match status" value="1"/>
</dbReference>
<proteinExistence type="predicted"/>
<evidence type="ECO:0000313" key="3">
    <source>
        <dbReference type="EMBL" id="MBE1564201.1"/>
    </source>
</evidence>
<dbReference type="Proteomes" id="UP000661607">
    <property type="component" value="Unassembled WGS sequence"/>
</dbReference>
<feature type="transmembrane region" description="Helical" evidence="1">
    <location>
        <begin position="39"/>
        <end position="59"/>
    </location>
</feature>
<comment type="caution">
    <text evidence="3">The sequence shown here is derived from an EMBL/GenBank/DDBJ whole genome shotgun (WGS) entry which is preliminary data.</text>
</comment>
<keyword evidence="1" id="KW-0812">Transmembrane</keyword>
<reference evidence="3 4" key="1">
    <citation type="submission" date="2020-10" db="EMBL/GenBank/DDBJ databases">
        <title>Sequencing the genomes of 1000 actinobacteria strains.</title>
        <authorList>
            <person name="Klenk H.-P."/>
        </authorList>
    </citation>
    <scope>NUCLEOTIDE SEQUENCE [LARGE SCALE GENOMIC DNA]</scope>
    <source>
        <strain evidence="3 4">DSM 43748</strain>
    </source>
</reference>
<dbReference type="InterPro" id="IPR040690">
    <property type="entry name" value="FtsX_ECD"/>
</dbReference>
<sequence>MNSPMEDRLRDALVAAGATIEHETVTPLRAPAGGRRSRVDLRLVAVAAAVAGVAMFLVLRPMHQAPLPVLAAGMVPAKWSQGEPEIAVFLCRENSPLVRCLQSPPPDRGAIKQALLARPEVESVVFEDQETAYRKFQQSSSSGELRSIVKVSDMPESFRVKLRPGVGGGAVVVAASDLDGVATVVNHACFRDQADLIERFTSGVYDQDGGVCTAP</sequence>